<feature type="compositionally biased region" description="Basic and acidic residues" evidence="1">
    <location>
        <begin position="76"/>
        <end position="93"/>
    </location>
</feature>
<sequence length="149" mass="16604">MQDDAGGWVTYHNTDAWRGTPVVDGALWGMWQTGGGGTSPTYTACVPDRRRLRRRVRHRRDVAAELRRRHCRRPRVHVDAEQQHQQPVDDHGRATAAGPLGTVVEGRSARAWLTFPRRLTGAEGRSHRGAVSRWIWSGPAGPGARATSR</sequence>
<dbReference type="OrthoDB" id="9802600at2"/>
<dbReference type="EMBL" id="SMKQ01000066">
    <property type="protein sequence ID" value="TDD46145.1"/>
    <property type="molecule type" value="Genomic_DNA"/>
</dbReference>
<evidence type="ECO:0000313" key="2">
    <source>
        <dbReference type="EMBL" id="TDD46145.1"/>
    </source>
</evidence>
<feature type="region of interest" description="Disordered" evidence="1">
    <location>
        <begin position="73"/>
        <end position="98"/>
    </location>
</feature>
<name>A0A4R4YM76_9ACTN</name>
<protein>
    <submittedName>
        <fullName evidence="2">Uncharacterized protein</fullName>
    </submittedName>
</protein>
<dbReference type="Proteomes" id="UP000295302">
    <property type="component" value="Unassembled WGS sequence"/>
</dbReference>
<keyword evidence="3" id="KW-1185">Reference proteome</keyword>
<reference evidence="2 3" key="1">
    <citation type="submission" date="2019-03" db="EMBL/GenBank/DDBJ databases">
        <title>Draft genome sequences of novel Actinobacteria.</title>
        <authorList>
            <person name="Sahin N."/>
            <person name="Ay H."/>
            <person name="Saygin H."/>
        </authorList>
    </citation>
    <scope>NUCLEOTIDE SEQUENCE [LARGE SCALE GENOMIC DNA]</scope>
    <source>
        <strain evidence="2 3">CH32</strain>
    </source>
</reference>
<accession>A0A4R4YM76</accession>
<proteinExistence type="predicted"/>
<evidence type="ECO:0000256" key="1">
    <source>
        <dbReference type="SAM" id="MobiDB-lite"/>
    </source>
</evidence>
<dbReference type="AlphaFoldDB" id="A0A4R4YM76"/>
<organism evidence="2 3">
    <name type="scientific">Nonomuraea terrae</name>
    <dbReference type="NCBI Taxonomy" id="2530383"/>
    <lineage>
        <taxon>Bacteria</taxon>
        <taxon>Bacillati</taxon>
        <taxon>Actinomycetota</taxon>
        <taxon>Actinomycetes</taxon>
        <taxon>Streptosporangiales</taxon>
        <taxon>Streptosporangiaceae</taxon>
        <taxon>Nonomuraea</taxon>
    </lineage>
</organism>
<evidence type="ECO:0000313" key="3">
    <source>
        <dbReference type="Proteomes" id="UP000295302"/>
    </source>
</evidence>
<comment type="caution">
    <text evidence="2">The sequence shown here is derived from an EMBL/GenBank/DDBJ whole genome shotgun (WGS) entry which is preliminary data.</text>
</comment>
<gene>
    <name evidence="2" type="ORF">E1286_21885</name>
</gene>